<accession>A0A9N8YPY0</accession>
<feature type="compositionally biased region" description="Acidic residues" evidence="5">
    <location>
        <begin position="23"/>
        <end position="34"/>
    </location>
</feature>
<dbReference type="PROSITE" id="PS50102">
    <property type="entry name" value="RRM"/>
    <property type="match status" value="1"/>
</dbReference>
<comment type="caution">
    <text evidence="7">The sequence shown here is derived from an EMBL/GenBank/DDBJ whole genome shotgun (WGS) entry which is preliminary data.</text>
</comment>
<dbReference type="AlphaFoldDB" id="A0A9N8YPY0"/>
<keyword evidence="2 4" id="KW-0694">RNA-binding</keyword>
<reference evidence="7" key="1">
    <citation type="submission" date="2021-06" db="EMBL/GenBank/DDBJ databases">
        <authorList>
            <person name="Kallberg Y."/>
            <person name="Tangrot J."/>
            <person name="Rosling A."/>
        </authorList>
    </citation>
    <scope>NUCLEOTIDE SEQUENCE</scope>
    <source>
        <strain evidence="7">CL551</strain>
    </source>
</reference>
<dbReference type="SUPFAM" id="SSF54928">
    <property type="entry name" value="RNA-binding domain, RBD"/>
    <property type="match status" value="1"/>
</dbReference>
<dbReference type="CDD" id="cd12307">
    <property type="entry name" value="RRM_NIFK_like"/>
    <property type="match status" value="1"/>
</dbReference>
<sequence>MSKDNKDEDTFHQLEELMSDYSSEGEDSSEEEEREDLKEIEKSKDFSLEKKDEENLRKRTASIKDKSEKKKRGVIYLGRIPHGFYESQMRKYFSQFGTVTRLKLYRNRKTGRSRHFAFIEFSHEEVAQIVAETMHNYIMCDRLLQCKFIPAEKINPYMWKEVTRRKDESSEEFIKERSDKEEKIAEFGNRFRFSWLRKFNF</sequence>
<protein>
    <submittedName>
        <fullName evidence="7">661_t:CDS:1</fullName>
    </submittedName>
</protein>
<feature type="domain" description="RRM" evidence="6">
    <location>
        <begin position="73"/>
        <end position="151"/>
    </location>
</feature>
<evidence type="ECO:0000256" key="2">
    <source>
        <dbReference type="ARBA" id="ARBA00022884"/>
    </source>
</evidence>
<evidence type="ECO:0000256" key="3">
    <source>
        <dbReference type="ARBA" id="ARBA00023242"/>
    </source>
</evidence>
<dbReference type="GO" id="GO:0005730">
    <property type="term" value="C:nucleolus"/>
    <property type="evidence" value="ECO:0007669"/>
    <property type="project" value="UniProtKB-SubCell"/>
</dbReference>
<dbReference type="PANTHER" id="PTHR46754">
    <property type="entry name" value="MKI67 FHA DOMAIN-INTERACTING NUCLEOLAR PHOSPHOPROTEIN"/>
    <property type="match status" value="1"/>
</dbReference>
<evidence type="ECO:0000313" key="8">
    <source>
        <dbReference type="Proteomes" id="UP000789342"/>
    </source>
</evidence>
<evidence type="ECO:0000256" key="1">
    <source>
        <dbReference type="ARBA" id="ARBA00004604"/>
    </source>
</evidence>
<dbReference type="Proteomes" id="UP000789342">
    <property type="component" value="Unassembled WGS sequence"/>
</dbReference>
<dbReference type="InterPro" id="IPR012677">
    <property type="entry name" value="Nucleotide-bd_a/b_plait_sf"/>
</dbReference>
<dbReference type="InterPro" id="IPR035979">
    <property type="entry name" value="RBD_domain_sf"/>
</dbReference>
<dbReference type="Gene3D" id="3.30.70.330">
    <property type="match status" value="1"/>
</dbReference>
<proteinExistence type="predicted"/>
<comment type="subcellular location">
    <subcellularLocation>
        <location evidence="1">Nucleus</location>
        <location evidence="1">Nucleolus</location>
    </subcellularLocation>
</comment>
<feature type="region of interest" description="Disordered" evidence="5">
    <location>
        <begin position="1"/>
        <end position="44"/>
    </location>
</feature>
<dbReference type="Pfam" id="PF00076">
    <property type="entry name" value="RRM_1"/>
    <property type="match status" value="1"/>
</dbReference>
<dbReference type="EMBL" id="CAJVPV010000248">
    <property type="protein sequence ID" value="CAG8448577.1"/>
    <property type="molecule type" value="Genomic_DNA"/>
</dbReference>
<dbReference type="GO" id="GO:0003723">
    <property type="term" value="F:RNA binding"/>
    <property type="evidence" value="ECO:0007669"/>
    <property type="project" value="UniProtKB-UniRule"/>
</dbReference>
<evidence type="ECO:0000259" key="6">
    <source>
        <dbReference type="PROSITE" id="PS50102"/>
    </source>
</evidence>
<evidence type="ECO:0000256" key="5">
    <source>
        <dbReference type="SAM" id="MobiDB-lite"/>
    </source>
</evidence>
<dbReference type="OrthoDB" id="21467at2759"/>
<dbReference type="InterPro" id="IPR000504">
    <property type="entry name" value="RRM_dom"/>
</dbReference>
<feature type="compositionally biased region" description="Basic and acidic residues" evidence="5">
    <location>
        <begin position="1"/>
        <end position="15"/>
    </location>
</feature>
<keyword evidence="3" id="KW-0539">Nucleus</keyword>
<name>A0A9N8YPY0_9GLOM</name>
<organism evidence="7 8">
    <name type="scientific">Acaulospora morrowiae</name>
    <dbReference type="NCBI Taxonomy" id="94023"/>
    <lineage>
        <taxon>Eukaryota</taxon>
        <taxon>Fungi</taxon>
        <taxon>Fungi incertae sedis</taxon>
        <taxon>Mucoromycota</taxon>
        <taxon>Glomeromycotina</taxon>
        <taxon>Glomeromycetes</taxon>
        <taxon>Diversisporales</taxon>
        <taxon>Acaulosporaceae</taxon>
        <taxon>Acaulospora</taxon>
    </lineage>
</organism>
<keyword evidence="8" id="KW-1185">Reference proteome</keyword>
<gene>
    <name evidence="7" type="ORF">AMORRO_LOCUS776</name>
</gene>
<evidence type="ECO:0000256" key="4">
    <source>
        <dbReference type="PROSITE-ProRule" id="PRU00176"/>
    </source>
</evidence>
<dbReference type="SMART" id="SM00360">
    <property type="entry name" value="RRM"/>
    <property type="match status" value="1"/>
</dbReference>
<feature type="compositionally biased region" description="Basic and acidic residues" evidence="5">
    <location>
        <begin position="35"/>
        <end position="44"/>
    </location>
</feature>
<evidence type="ECO:0000313" key="7">
    <source>
        <dbReference type="EMBL" id="CAG8448577.1"/>
    </source>
</evidence>